<comment type="caution">
    <text evidence="1">The sequence shown here is derived from an EMBL/GenBank/DDBJ whole genome shotgun (WGS) entry which is preliminary data.</text>
</comment>
<name>A0AAP6ZUE8_9VIBR</name>
<dbReference type="AlphaFoldDB" id="A0AAP6ZUE8"/>
<evidence type="ECO:0000313" key="1">
    <source>
        <dbReference type="EMBL" id="NOJ25247.1"/>
    </source>
</evidence>
<gene>
    <name evidence="1" type="ORF">F0238_21210</name>
</gene>
<evidence type="ECO:0000313" key="2">
    <source>
        <dbReference type="Proteomes" id="UP000576645"/>
    </source>
</evidence>
<organism evidence="1 2">
    <name type="scientific">Vibrio coralliilyticus</name>
    <dbReference type="NCBI Taxonomy" id="190893"/>
    <lineage>
        <taxon>Bacteria</taxon>
        <taxon>Pseudomonadati</taxon>
        <taxon>Pseudomonadota</taxon>
        <taxon>Gammaproteobacteria</taxon>
        <taxon>Vibrionales</taxon>
        <taxon>Vibrionaceae</taxon>
        <taxon>Vibrio</taxon>
    </lineage>
</organism>
<dbReference type="EMBL" id="VTXP01000015">
    <property type="protein sequence ID" value="NOJ25247.1"/>
    <property type="molecule type" value="Genomic_DNA"/>
</dbReference>
<reference evidence="1 2" key="1">
    <citation type="submission" date="2019-09" db="EMBL/GenBank/DDBJ databases">
        <title>Draft genome sequencing and comparative genomics of hatchery-associated Vibrios.</title>
        <authorList>
            <person name="Kehlet-Delgado H."/>
            <person name="Mueller R.S."/>
        </authorList>
    </citation>
    <scope>NUCLEOTIDE SEQUENCE [LARGE SCALE GENOMIC DNA]</scope>
    <source>
        <strain evidence="1 2">09-121-3</strain>
    </source>
</reference>
<protein>
    <submittedName>
        <fullName evidence="1">Uncharacterized protein</fullName>
    </submittedName>
</protein>
<dbReference type="Proteomes" id="UP000576645">
    <property type="component" value="Unassembled WGS sequence"/>
</dbReference>
<accession>A0AAP6ZUE8</accession>
<proteinExistence type="predicted"/>
<sequence length="87" mass="10059">MNNSDKRVYFAVNGVERVEFECDCGKGYFRYDPTLKRIPVHNQIPHSCNACGKRAYFTIPYPAIRYKNRIFADSLTLSGFVDLDEES</sequence>